<evidence type="ECO:0000313" key="10">
    <source>
        <dbReference type="Proteomes" id="UP000002408"/>
    </source>
</evidence>
<organism evidence="9 10">
    <name type="scientific">Methanoregula boonei (strain DSM 21154 / JCM 14090 / 6A8)</name>
    <dbReference type="NCBI Taxonomy" id="456442"/>
    <lineage>
        <taxon>Archaea</taxon>
        <taxon>Methanobacteriati</taxon>
        <taxon>Methanobacteriota</taxon>
        <taxon>Stenosarchaea group</taxon>
        <taxon>Methanomicrobia</taxon>
        <taxon>Methanomicrobiales</taxon>
        <taxon>Methanoregulaceae</taxon>
        <taxon>Methanoregula</taxon>
    </lineage>
</organism>
<sequence length="271" mass="29143" precursor="true">MNKNFFLGIGLAVAIVFAGAAVYLGLAKQAPVNSADRDTLYQVSTISALMQGVYNGTTPVGDLKKHGDFGIGTFDRLDGEMIVLDGKVWQAKADGTVSPATDDQTTPFATVTYFSPDFRQATPDQAVNFSRFSAEMAARLPTQNMIYAVEIHGTFPSMTVRAIPAQEMPYPNLTVASAGEHEYTFNNITGTVVGFYTPVFLKDLNTQGYHLHFLSDDHTRGGHILDMTVPAASSVEYDITPYYTVVLPTTGAFAGTNLTADMSGAVAAVER</sequence>
<dbReference type="PANTHER" id="PTHR35524:SF1">
    <property type="entry name" value="ALPHA-ACETOLACTATE DECARBOXYLASE"/>
    <property type="match status" value="1"/>
</dbReference>
<dbReference type="CDD" id="cd17299">
    <property type="entry name" value="acetolactate_decarboxylase"/>
    <property type="match status" value="1"/>
</dbReference>
<dbReference type="NCBIfam" id="TIGR01252">
    <property type="entry name" value="acetolac_decarb"/>
    <property type="match status" value="1"/>
</dbReference>
<evidence type="ECO:0000256" key="5">
    <source>
        <dbReference type="ARBA" id="ARBA00020164"/>
    </source>
</evidence>
<comment type="similarity">
    <text evidence="3">Belongs to the alpha-acetolactate decarboxylase family.</text>
</comment>
<dbReference type="UniPathway" id="UPA00626">
    <property type="reaction ID" value="UER00678"/>
</dbReference>
<evidence type="ECO:0000256" key="3">
    <source>
        <dbReference type="ARBA" id="ARBA00007106"/>
    </source>
</evidence>
<dbReference type="eggNOG" id="arCOG03340">
    <property type="taxonomic scope" value="Archaea"/>
</dbReference>
<proteinExistence type="inferred from homology"/>
<protein>
    <recommendedName>
        <fullName evidence="5">Alpha-acetolactate decarboxylase</fullName>
        <ecNumber evidence="4">4.1.1.5</ecNumber>
    </recommendedName>
</protein>
<keyword evidence="6" id="KW-0210">Decarboxylase</keyword>
<name>A7I4S3_METB6</name>
<keyword evidence="7" id="KW-0005">Acetoin biosynthesis</keyword>
<evidence type="ECO:0000313" key="9">
    <source>
        <dbReference type="EMBL" id="ABS54734.1"/>
    </source>
</evidence>
<dbReference type="OrthoDB" id="81038at2157"/>
<dbReference type="GeneID" id="5411158"/>
<evidence type="ECO:0000256" key="7">
    <source>
        <dbReference type="ARBA" id="ARBA00023061"/>
    </source>
</evidence>
<dbReference type="GO" id="GO:0045151">
    <property type="term" value="P:acetoin biosynthetic process"/>
    <property type="evidence" value="ECO:0007669"/>
    <property type="project" value="UniProtKB-KW"/>
</dbReference>
<dbReference type="HOGENOM" id="CLU_072561_0_0_2"/>
<dbReference type="PANTHER" id="PTHR35524">
    <property type="entry name" value="ALPHA-ACETOLACTATE DECARBOXYLASE"/>
    <property type="match status" value="1"/>
</dbReference>
<dbReference type="Gene3D" id="3.30.1330.80">
    <property type="entry name" value="Hypothetical protein, similar to alpha- acetolactate decarboxylase, domain 2"/>
    <property type="match status" value="2"/>
</dbReference>
<comment type="pathway">
    <text evidence="2">Polyol metabolism; (R,R)-butane-2,3-diol biosynthesis; (R,R)-butane-2,3-diol from pyruvate: step 2/3.</text>
</comment>
<dbReference type="GO" id="GO:0047605">
    <property type="term" value="F:acetolactate decarboxylase activity"/>
    <property type="evidence" value="ECO:0007669"/>
    <property type="project" value="UniProtKB-EC"/>
</dbReference>
<dbReference type="RefSeq" id="WP_011991222.1">
    <property type="nucleotide sequence ID" value="NC_009712.1"/>
</dbReference>
<gene>
    <name evidence="9" type="ordered locus">Mboo_0212</name>
</gene>
<accession>A7I4S3</accession>
<dbReference type="STRING" id="456442.Mboo_0212"/>
<keyword evidence="8 9" id="KW-0456">Lyase</keyword>
<dbReference type="EC" id="4.1.1.5" evidence="4"/>
<comment type="catalytic activity">
    <reaction evidence="1">
        <text>(2S)-2-acetolactate + H(+) = (R)-acetoin + CO2</text>
        <dbReference type="Rhea" id="RHEA:21580"/>
        <dbReference type="ChEBI" id="CHEBI:15378"/>
        <dbReference type="ChEBI" id="CHEBI:15686"/>
        <dbReference type="ChEBI" id="CHEBI:16526"/>
        <dbReference type="ChEBI" id="CHEBI:58476"/>
        <dbReference type="EC" id="4.1.1.5"/>
    </reaction>
</comment>
<dbReference type="InterPro" id="IPR005128">
    <property type="entry name" value="Acetolactate_a_deCO2ase"/>
</dbReference>
<evidence type="ECO:0000256" key="8">
    <source>
        <dbReference type="ARBA" id="ARBA00023239"/>
    </source>
</evidence>
<dbReference type="Proteomes" id="UP000002408">
    <property type="component" value="Chromosome"/>
</dbReference>
<reference evidence="10" key="1">
    <citation type="journal article" date="2015" name="Microbiology">
        <title>Genome of Methanoregula boonei 6A8 reveals adaptations to oligotrophic peatland environments.</title>
        <authorList>
            <person name="Braeuer S."/>
            <person name="Cadillo-Quiroz H."/>
            <person name="Kyrpides N."/>
            <person name="Woyke T."/>
            <person name="Goodwin L."/>
            <person name="Detter C."/>
            <person name="Podell S."/>
            <person name="Yavitt J.B."/>
            <person name="Zinder S.H."/>
        </authorList>
    </citation>
    <scope>NUCLEOTIDE SEQUENCE [LARGE SCALE GENOMIC DNA]</scope>
    <source>
        <strain evidence="10">DSM 21154 / JCM 14090 / 6A8</strain>
    </source>
</reference>
<dbReference type="PIRSF" id="PIRSF001332">
    <property type="entry name" value="Acetolac_decarb"/>
    <property type="match status" value="1"/>
</dbReference>
<dbReference type="Pfam" id="PF03306">
    <property type="entry name" value="AAL_decarboxy"/>
    <property type="match status" value="1"/>
</dbReference>
<evidence type="ECO:0000256" key="1">
    <source>
        <dbReference type="ARBA" id="ARBA00001784"/>
    </source>
</evidence>
<dbReference type="KEGG" id="mbn:Mboo_0212"/>
<dbReference type="SUPFAM" id="SSF117856">
    <property type="entry name" value="AF0104/ALDC/Ptd012-like"/>
    <property type="match status" value="1"/>
</dbReference>
<evidence type="ECO:0000256" key="4">
    <source>
        <dbReference type="ARBA" id="ARBA00013204"/>
    </source>
</evidence>
<dbReference type="AlphaFoldDB" id="A7I4S3"/>
<evidence type="ECO:0000256" key="2">
    <source>
        <dbReference type="ARBA" id="ARBA00005170"/>
    </source>
</evidence>
<evidence type="ECO:0000256" key="6">
    <source>
        <dbReference type="ARBA" id="ARBA00022793"/>
    </source>
</evidence>
<dbReference type="EMBL" id="CP000780">
    <property type="protein sequence ID" value="ABS54734.1"/>
    <property type="molecule type" value="Genomic_DNA"/>
</dbReference>
<keyword evidence="10" id="KW-1185">Reference proteome</keyword>